<dbReference type="GO" id="GO:0055085">
    <property type="term" value="P:transmembrane transport"/>
    <property type="evidence" value="ECO:0007669"/>
    <property type="project" value="UniProtKB-ARBA"/>
</dbReference>
<dbReference type="EMBL" id="NXIF01000023">
    <property type="protein sequence ID" value="PKI81113.1"/>
    <property type="molecule type" value="Genomic_DNA"/>
</dbReference>
<dbReference type="Pfam" id="PF00005">
    <property type="entry name" value="ABC_tran"/>
    <property type="match status" value="1"/>
</dbReference>
<keyword evidence="2" id="KW-0813">Transport</keyword>
<dbReference type="PANTHER" id="PTHR43776">
    <property type="entry name" value="TRANSPORT ATP-BINDING PROTEIN"/>
    <property type="match status" value="1"/>
</dbReference>
<protein>
    <submittedName>
        <fullName evidence="6">Peptide ABC transporter ATP-binding protein</fullName>
    </submittedName>
</protein>
<evidence type="ECO:0000256" key="1">
    <source>
        <dbReference type="ARBA" id="ARBA00005417"/>
    </source>
</evidence>
<sequence>MLKIKNLWKKYKKEFVLKDINLNLQKNSSLALVGESGAGKTTLSRLILGIDTPTKGNIHIDKNSISVVFQDYRNSVNPLFTIIEILKEPFWLRKTTFSNEKLEDLLKTFNLSKSLLDKYPHELSGGQLQRVCILRAILTKPSFLILDEAFSALDVSTKSQVVTYIKSLKKEQNLTIFLITHDLEVATSLCENIKILFKGEVIESLKTNCLGQAQNQYTKLLIDSIIPLKIKETNE</sequence>
<evidence type="ECO:0000313" key="6">
    <source>
        <dbReference type="EMBL" id="PKI81113.1"/>
    </source>
</evidence>
<dbReference type="PROSITE" id="PS00211">
    <property type="entry name" value="ABC_TRANSPORTER_1"/>
    <property type="match status" value="1"/>
</dbReference>
<evidence type="ECO:0000256" key="4">
    <source>
        <dbReference type="ARBA" id="ARBA00022840"/>
    </source>
</evidence>
<feature type="domain" description="ABC transporter" evidence="5">
    <location>
        <begin position="2"/>
        <end position="223"/>
    </location>
</feature>
<evidence type="ECO:0000259" key="5">
    <source>
        <dbReference type="PROSITE" id="PS50893"/>
    </source>
</evidence>
<gene>
    <name evidence="6" type="ORF">CP960_06010</name>
</gene>
<dbReference type="PANTHER" id="PTHR43776:SF7">
    <property type="entry name" value="D,D-DIPEPTIDE TRANSPORT ATP-BINDING PROTEIN DDPF-RELATED"/>
    <property type="match status" value="1"/>
</dbReference>
<evidence type="ECO:0000313" key="7">
    <source>
        <dbReference type="Proteomes" id="UP000233248"/>
    </source>
</evidence>
<dbReference type="InterPro" id="IPR027417">
    <property type="entry name" value="P-loop_NTPase"/>
</dbReference>
<dbReference type="GO" id="GO:0005524">
    <property type="term" value="F:ATP binding"/>
    <property type="evidence" value="ECO:0007669"/>
    <property type="project" value="UniProtKB-KW"/>
</dbReference>
<dbReference type="SUPFAM" id="SSF52540">
    <property type="entry name" value="P-loop containing nucleoside triphosphate hydrolases"/>
    <property type="match status" value="1"/>
</dbReference>
<dbReference type="OrthoDB" id="9814623at2"/>
<dbReference type="Gene3D" id="3.40.50.300">
    <property type="entry name" value="P-loop containing nucleotide triphosphate hydrolases"/>
    <property type="match status" value="1"/>
</dbReference>
<comment type="similarity">
    <text evidence="1">Belongs to the ABC transporter superfamily.</text>
</comment>
<dbReference type="InterPro" id="IPR003593">
    <property type="entry name" value="AAA+_ATPase"/>
</dbReference>
<dbReference type="RefSeq" id="WP_101184511.1">
    <property type="nucleotide sequence ID" value="NZ_CP031218.1"/>
</dbReference>
<reference evidence="6 7" key="1">
    <citation type="submission" date="2017-09" db="EMBL/GenBank/DDBJ databases">
        <title>Genomics of the genus Arcobacter.</title>
        <authorList>
            <person name="Perez-Cataluna A."/>
            <person name="Figueras M.J."/>
            <person name="Salas-Masso N."/>
        </authorList>
    </citation>
    <scope>NUCLEOTIDE SEQUENCE [LARGE SCALE GENOMIC DNA]</scope>
    <source>
        <strain evidence="6 7">DSM 18005</strain>
    </source>
</reference>
<keyword evidence="7" id="KW-1185">Reference proteome</keyword>
<keyword evidence="4 6" id="KW-0067">ATP-binding</keyword>
<dbReference type="SMART" id="SM00382">
    <property type="entry name" value="AAA"/>
    <property type="match status" value="1"/>
</dbReference>
<evidence type="ECO:0000256" key="2">
    <source>
        <dbReference type="ARBA" id="ARBA00022448"/>
    </source>
</evidence>
<keyword evidence="3" id="KW-0547">Nucleotide-binding</keyword>
<organism evidence="6 7">
    <name type="scientific">Malaciobacter halophilus</name>
    <dbReference type="NCBI Taxonomy" id="197482"/>
    <lineage>
        <taxon>Bacteria</taxon>
        <taxon>Pseudomonadati</taxon>
        <taxon>Campylobacterota</taxon>
        <taxon>Epsilonproteobacteria</taxon>
        <taxon>Campylobacterales</taxon>
        <taxon>Arcobacteraceae</taxon>
        <taxon>Malaciobacter</taxon>
    </lineage>
</organism>
<proteinExistence type="inferred from homology"/>
<dbReference type="InterPro" id="IPR050319">
    <property type="entry name" value="ABC_transp_ATP-bind"/>
</dbReference>
<dbReference type="PROSITE" id="PS50893">
    <property type="entry name" value="ABC_TRANSPORTER_2"/>
    <property type="match status" value="1"/>
</dbReference>
<dbReference type="KEGG" id="ahs:AHALO_0705"/>
<accession>A0A2N1J3I1</accession>
<dbReference type="InterPro" id="IPR017871">
    <property type="entry name" value="ABC_transporter-like_CS"/>
</dbReference>
<dbReference type="GO" id="GO:0016887">
    <property type="term" value="F:ATP hydrolysis activity"/>
    <property type="evidence" value="ECO:0007669"/>
    <property type="project" value="InterPro"/>
</dbReference>
<comment type="caution">
    <text evidence="6">The sequence shown here is derived from an EMBL/GenBank/DDBJ whole genome shotgun (WGS) entry which is preliminary data.</text>
</comment>
<dbReference type="AlphaFoldDB" id="A0A2N1J3I1"/>
<dbReference type="InterPro" id="IPR003439">
    <property type="entry name" value="ABC_transporter-like_ATP-bd"/>
</dbReference>
<dbReference type="CDD" id="cd03257">
    <property type="entry name" value="ABC_NikE_OppD_transporters"/>
    <property type="match status" value="1"/>
</dbReference>
<evidence type="ECO:0000256" key="3">
    <source>
        <dbReference type="ARBA" id="ARBA00022741"/>
    </source>
</evidence>
<name>A0A2N1J3I1_9BACT</name>
<dbReference type="Proteomes" id="UP000233248">
    <property type="component" value="Unassembled WGS sequence"/>
</dbReference>